<evidence type="ECO:0000313" key="1">
    <source>
        <dbReference type="EMBL" id="MBK3332664.1"/>
    </source>
</evidence>
<comment type="caution">
    <text evidence="1">The sequence shown here is derived from an EMBL/GenBank/DDBJ whole genome shotgun (WGS) entry which is preliminary data.</text>
</comment>
<sequence>MKKITVGNIRFTKPVIEKLVDIYYVVENEGKDILKHRYFILSYDEFDTSYEKLVEKLGEKDIKLLVIDETVSVDFGDEELQKHMDTKILYDEEWIIKHNPDRENFEQWLVEFVDRLILTEKGKC</sequence>
<protein>
    <submittedName>
        <fullName evidence="1">Uncharacterized protein</fullName>
    </submittedName>
</protein>
<name>A0ABS1GIB3_9AQUI</name>
<organism evidence="1 2">
    <name type="scientific">Persephonella atlantica</name>
    <dbReference type="NCBI Taxonomy" id="2699429"/>
    <lineage>
        <taxon>Bacteria</taxon>
        <taxon>Pseudomonadati</taxon>
        <taxon>Aquificota</taxon>
        <taxon>Aquificia</taxon>
        <taxon>Aquificales</taxon>
        <taxon>Hydrogenothermaceae</taxon>
        <taxon>Persephonella</taxon>
    </lineage>
</organism>
<evidence type="ECO:0000313" key="2">
    <source>
        <dbReference type="Proteomes" id="UP000772812"/>
    </source>
</evidence>
<keyword evidence="2" id="KW-1185">Reference proteome</keyword>
<accession>A0ABS1GIB3</accession>
<dbReference type="RefSeq" id="WP_200674083.1">
    <property type="nucleotide sequence ID" value="NZ_JAACYA010000002.1"/>
</dbReference>
<dbReference type="EMBL" id="JAACYA010000002">
    <property type="protein sequence ID" value="MBK3332664.1"/>
    <property type="molecule type" value="Genomic_DNA"/>
</dbReference>
<reference evidence="1 2" key="1">
    <citation type="journal article" date="2021" name="Syst. Appl. Microbiol.">
        <title>Persephonella atlantica sp. nov.: How to adapt to physico-chemical gradients in high temperature hydrothermal habitats.</title>
        <authorList>
            <person name="Francois D.X."/>
            <person name="Godfroy A."/>
            <person name="Mathien C."/>
            <person name="Aube J."/>
            <person name="Cathalot C."/>
            <person name="Lesongeur F."/>
            <person name="L'Haridon S."/>
            <person name="Philippon X."/>
            <person name="Roussel E.G."/>
        </authorList>
    </citation>
    <scope>NUCLEOTIDE SEQUENCE [LARGE SCALE GENOMIC DNA]</scope>
    <source>
        <strain evidence="1 2">MO1340</strain>
    </source>
</reference>
<proteinExistence type="predicted"/>
<dbReference type="Proteomes" id="UP000772812">
    <property type="component" value="Unassembled WGS sequence"/>
</dbReference>
<gene>
    <name evidence="1" type="ORF">GWK41_06250</name>
</gene>